<evidence type="ECO:0000313" key="4">
    <source>
        <dbReference type="EMBL" id="CAF9914780.1"/>
    </source>
</evidence>
<dbReference type="InterPro" id="IPR036864">
    <property type="entry name" value="Zn2-C6_fun-type_DNA-bd_sf"/>
</dbReference>
<feature type="compositionally biased region" description="Pro residues" evidence="2">
    <location>
        <begin position="151"/>
        <end position="160"/>
    </location>
</feature>
<feature type="region of interest" description="Disordered" evidence="2">
    <location>
        <begin position="439"/>
        <end position="472"/>
    </location>
</feature>
<feature type="compositionally biased region" description="Polar residues" evidence="2">
    <location>
        <begin position="40"/>
        <end position="52"/>
    </location>
</feature>
<dbReference type="AlphaFoldDB" id="A0A8H3IGD3"/>
<keyword evidence="1" id="KW-0539">Nucleus</keyword>
<gene>
    <name evidence="4" type="ORF">GOMPHAMPRED_008264</name>
</gene>
<dbReference type="Proteomes" id="UP000664169">
    <property type="component" value="Unassembled WGS sequence"/>
</dbReference>
<dbReference type="CDD" id="cd00067">
    <property type="entry name" value="GAL4"/>
    <property type="match status" value="1"/>
</dbReference>
<dbReference type="GO" id="GO:0008270">
    <property type="term" value="F:zinc ion binding"/>
    <property type="evidence" value="ECO:0007669"/>
    <property type="project" value="InterPro"/>
</dbReference>
<feature type="compositionally biased region" description="Polar residues" evidence="2">
    <location>
        <begin position="177"/>
        <end position="189"/>
    </location>
</feature>
<dbReference type="PROSITE" id="PS50048">
    <property type="entry name" value="ZN2_CY6_FUNGAL_2"/>
    <property type="match status" value="1"/>
</dbReference>
<dbReference type="PANTHER" id="PTHR47785">
    <property type="entry name" value="ZN(II)2CYS6 TRANSCRIPTION FACTOR (EUROFUNG)-RELATED-RELATED"/>
    <property type="match status" value="1"/>
</dbReference>
<dbReference type="Pfam" id="PF00172">
    <property type="entry name" value="Zn_clus"/>
    <property type="match status" value="1"/>
</dbReference>
<proteinExistence type="predicted"/>
<evidence type="ECO:0000256" key="2">
    <source>
        <dbReference type="SAM" id="MobiDB-lite"/>
    </source>
</evidence>
<accession>A0A8H3IGD3</accession>
<evidence type="ECO:0000259" key="3">
    <source>
        <dbReference type="PROSITE" id="PS50048"/>
    </source>
</evidence>
<name>A0A8H3IGD3_9LECA</name>
<evidence type="ECO:0000313" key="5">
    <source>
        <dbReference type="Proteomes" id="UP000664169"/>
    </source>
</evidence>
<organism evidence="4 5">
    <name type="scientific">Gomphillus americanus</name>
    <dbReference type="NCBI Taxonomy" id="1940652"/>
    <lineage>
        <taxon>Eukaryota</taxon>
        <taxon>Fungi</taxon>
        <taxon>Dikarya</taxon>
        <taxon>Ascomycota</taxon>
        <taxon>Pezizomycotina</taxon>
        <taxon>Lecanoromycetes</taxon>
        <taxon>OSLEUM clade</taxon>
        <taxon>Ostropomycetidae</taxon>
        <taxon>Ostropales</taxon>
        <taxon>Graphidaceae</taxon>
        <taxon>Gomphilloideae</taxon>
        <taxon>Gomphillus</taxon>
    </lineage>
</organism>
<dbReference type="InterPro" id="IPR001138">
    <property type="entry name" value="Zn2Cys6_DnaBD"/>
</dbReference>
<dbReference type="Gene3D" id="4.10.240.10">
    <property type="entry name" value="Zn(2)-C6 fungal-type DNA-binding domain"/>
    <property type="match status" value="1"/>
</dbReference>
<dbReference type="SMART" id="SM00066">
    <property type="entry name" value="GAL4"/>
    <property type="match status" value="1"/>
</dbReference>
<dbReference type="GO" id="GO:0000981">
    <property type="term" value="F:DNA-binding transcription factor activity, RNA polymerase II-specific"/>
    <property type="evidence" value="ECO:0007669"/>
    <property type="project" value="InterPro"/>
</dbReference>
<dbReference type="PROSITE" id="PS00463">
    <property type="entry name" value="ZN2_CY6_FUNGAL_1"/>
    <property type="match status" value="1"/>
</dbReference>
<feature type="region of interest" description="Disordered" evidence="2">
    <location>
        <begin position="1"/>
        <end position="68"/>
    </location>
</feature>
<dbReference type="InterPro" id="IPR053181">
    <property type="entry name" value="EcdB-like_regulator"/>
</dbReference>
<dbReference type="EMBL" id="CAJPDQ010000009">
    <property type="protein sequence ID" value="CAF9914780.1"/>
    <property type="molecule type" value="Genomic_DNA"/>
</dbReference>
<evidence type="ECO:0000256" key="1">
    <source>
        <dbReference type="ARBA" id="ARBA00023242"/>
    </source>
</evidence>
<feature type="region of interest" description="Disordered" evidence="2">
    <location>
        <begin position="135"/>
        <end position="228"/>
    </location>
</feature>
<sequence length="1100" mass="122754">MEAPGTEAVKRQRLDSYGSSVRFPPLGQDGFGQHEYPVSGSLQSPSTYNHTPLSVAPYATNPPPQQASLPLRDQHQIYEQKNGSFGAANQERLPPVDTNPLHGVGHPPVSLSPGERTTPALRPIETSYSEAQSYMQHPPLHGTPPAYAHQGPPPLHPPSTPNGSVYHTHPLPMAPSSYDQSQPHSSGPSYSDIHGPPFSAGPYGAHGPSPWRNHYPPQPPSIPSKKGSRATQACETCRQRKAKCDEGKPTCSYCKETKVTCVYKEMQPAKADRAQREIMDALKKTDDICMDALKRTDDNYLNMRDDFSRLSDKVDKVESYLKSLNTIAAFIDGLRAPENKALVERLVEAELNASLLDSTDTNSTSHTHEEVALQRVHSTENPEMMHRNPVLTAGHTVMAHRLLHWRSIKELLAGKSLEDDYVMAFEERKGILRLYGKGQGKDSYDGAVSGTASSPASSASDEMGPRSPHDLASQDSCWGDLSLGLPNIVDGKFFQNEKHHLGGLTRDGDLQLDKNAMYSLMESYLSNIHILHPILDRIRLRRMVEKVWRDYNPVEATANKSPFLPNAPYQRGGHTMKRKYSIGGTSPEDKKGATITNGVHSSTSSQLPRRTSTVIVLLVMALGKICQYKDPLPGFAPVFEGSSSSTVQTMSPITNSSSPLIPSELRGITGLRAGQGFATFNAKGMRKGDRNVDVVPGLAYFATATSILGTLQGNDLAFAQAYLLAALYTAQLACVLESWTWITNACRVCCFLVRDPSFSREKDMKRVDLTRFVYLASLQLESDILAEFDLQPSVLQDIDPDGKIGVPYGVVEDAIDIEFTSQPDDILLYYTYQLSLRKCMNDWQRHLYPPSRGDNEINVDIKGKGNYSIDDRNHCEQTLTKLRDMMQKHPELSWEETEEPSNYINAARLRGKYYGAKYFIHRPFLRYALHTFTEANLNPRVMERYLEFAKDPSSHKLEKMAPTDLSKDDLNDWWSLQFLISCHLCVEAAKKSTTAFDGVLKEQRLMITNLFGTAHAQFGNMLVLSAVYSSRVLDFLVDERELKHLLERTIQFLHSLAPISTTLAKDCELLMVIREKIERGFKISKNVNNFTAFESNLRFV</sequence>
<reference evidence="4" key="1">
    <citation type="submission" date="2021-03" db="EMBL/GenBank/DDBJ databases">
        <authorList>
            <person name="Tagirdzhanova G."/>
        </authorList>
    </citation>
    <scope>NUCLEOTIDE SEQUENCE</scope>
</reference>
<dbReference type="SUPFAM" id="SSF57701">
    <property type="entry name" value="Zn2/Cys6 DNA-binding domain"/>
    <property type="match status" value="1"/>
</dbReference>
<comment type="caution">
    <text evidence="4">The sequence shown here is derived from an EMBL/GenBank/DDBJ whole genome shotgun (WGS) entry which is preliminary data.</text>
</comment>
<dbReference type="CDD" id="cd12148">
    <property type="entry name" value="fungal_TF_MHR"/>
    <property type="match status" value="1"/>
</dbReference>
<keyword evidence="5" id="KW-1185">Reference proteome</keyword>
<feature type="region of interest" description="Disordered" evidence="2">
    <location>
        <begin position="86"/>
        <end position="120"/>
    </location>
</feature>
<feature type="domain" description="Zn(2)-C6 fungal-type" evidence="3">
    <location>
        <begin position="233"/>
        <end position="263"/>
    </location>
</feature>
<dbReference type="PANTHER" id="PTHR47785:SF4">
    <property type="entry name" value="ZN(II)2CYS6 TRANSCRIPTION FACTOR (EUROFUNG)"/>
    <property type="match status" value="1"/>
</dbReference>
<protein>
    <recommendedName>
        <fullName evidence="3">Zn(2)-C6 fungal-type domain-containing protein</fullName>
    </recommendedName>
</protein>
<feature type="compositionally biased region" description="Low complexity" evidence="2">
    <location>
        <begin position="447"/>
        <end position="460"/>
    </location>
</feature>
<dbReference type="OrthoDB" id="5244761at2759"/>